<dbReference type="InterPro" id="IPR010982">
    <property type="entry name" value="Lambda_DNA-bd_dom_sf"/>
</dbReference>
<dbReference type="CDD" id="cd00093">
    <property type="entry name" value="HTH_XRE"/>
    <property type="match status" value="1"/>
</dbReference>
<reference evidence="3 4" key="1">
    <citation type="journal article" date="2012" name="Genet. Mol. Biol.">
        <title>Analysis of 16S rRNA and mxaF genes revealing insights into Methylobacterium niche-specific plant association.</title>
        <authorList>
            <person name="Dourado M.N."/>
            <person name="Andreote F.D."/>
            <person name="Dini-Andreote F."/>
            <person name="Conti R."/>
            <person name="Araujo J.M."/>
            <person name="Araujo W.L."/>
        </authorList>
    </citation>
    <scope>NUCLEOTIDE SEQUENCE [LARGE SCALE GENOMIC DNA]</scope>
    <source>
        <strain evidence="3 4">TC3-10</strain>
    </source>
</reference>
<dbReference type="EMBL" id="MLCA01000008">
    <property type="protein sequence ID" value="MEE7491982.1"/>
    <property type="molecule type" value="Genomic_DNA"/>
</dbReference>
<dbReference type="SUPFAM" id="SSF51182">
    <property type="entry name" value="RmlC-like cupins"/>
    <property type="match status" value="1"/>
</dbReference>
<dbReference type="InterPro" id="IPR001387">
    <property type="entry name" value="Cro/C1-type_HTH"/>
</dbReference>
<dbReference type="Pfam" id="PF07883">
    <property type="entry name" value="Cupin_2"/>
    <property type="match status" value="1"/>
</dbReference>
<dbReference type="Proteomes" id="UP001355206">
    <property type="component" value="Unassembled WGS sequence"/>
</dbReference>
<evidence type="ECO:0000313" key="3">
    <source>
        <dbReference type="EMBL" id="MEE7491982.1"/>
    </source>
</evidence>
<dbReference type="SUPFAM" id="SSF47413">
    <property type="entry name" value="lambda repressor-like DNA-binding domains"/>
    <property type="match status" value="1"/>
</dbReference>
<organism evidence="3 4">
    <name type="scientific">Methylobacterium oryzae</name>
    <dbReference type="NCBI Taxonomy" id="334852"/>
    <lineage>
        <taxon>Bacteria</taxon>
        <taxon>Pseudomonadati</taxon>
        <taxon>Pseudomonadota</taxon>
        <taxon>Alphaproteobacteria</taxon>
        <taxon>Hyphomicrobiales</taxon>
        <taxon>Methylobacteriaceae</taxon>
        <taxon>Methylobacterium</taxon>
    </lineage>
</organism>
<feature type="domain" description="HTH cro/C1-type" evidence="2">
    <location>
        <begin position="24"/>
        <end position="78"/>
    </location>
</feature>
<dbReference type="Gene3D" id="1.10.260.40">
    <property type="entry name" value="lambda repressor-like DNA-binding domains"/>
    <property type="match status" value="1"/>
</dbReference>
<dbReference type="Pfam" id="PF13560">
    <property type="entry name" value="HTH_31"/>
    <property type="match status" value="1"/>
</dbReference>
<evidence type="ECO:0000256" key="1">
    <source>
        <dbReference type="ARBA" id="ARBA00023125"/>
    </source>
</evidence>
<sequence length="205" mass="21895">MTVSIPRGEATGPEPVDRAVGQRLRGLRRARGLSLEAVAASTGLSIGFISQVERGLSSPSLRVLALLADTLQIGIGGLFESGPDAPDPDPIVVFRKDRPELQLWRAGITKQLLTPPGGAQGMSLFHMVLKAGASTGDELFSHDGEEAGLVLAGRLTLVVETRTLQLAEGDSFRFESRRPHRFSNPDPRGETVVLWVNVLGSLPEA</sequence>
<dbReference type="Gene3D" id="2.60.120.10">
    <property type="entry name" value="Jelly Rolls"/>
    <property type="match status" value="1"/>
</dbReference>
<dbReference type="InterPro" id="IPR011051">
    <property type="entry name" value="RmlC_Cupin_sf"/>
</dbReference>
<evidence type="ECO:0000313" key="4">
    <source>
        <dbReference type="Proteomes" id="UP001355206"/>
    </source>
</evidence>
<dbReference type="InterPro" id="IPR014710">
    <property type="entry name" value="RmlC-like_jellyroll"/>
</dbReference>
<dbReference type="InterPro" id="IPR050807">
    <property type="entry name" value="TransReg_Diox_bact_type"/>
</dbReference>
<comment type="caution">
    <text evidence="3">The sequence shown here is derived from an EMBL/GenBank/DDBJ whole genome shotgun (WGS) entry which is preliminary data.</text>
</comment>
<gene>
    <name evidence="3" type="ORF">MOTC310_16485</name>
</gene>
<name>A0ABU7TQ84_9HYPH</name>
<evidence type="ECO:0000259" key="2">
    <source>
        <dbReference type="PROSITE" id="PS50943"/>
    </source>
</evidence>
<dbReference type="InterPro" id="IPR013096">
    <property type="entry name" value="Cupin_2"/>
</dbReference>
<dbReference type="PANTHER" id="PTHR46797">
    <property type="entry name" value="HTH-TYPE TRANSCRIPTIONAL REGULATOR"/>
    <property type="match status" value="1"/>
</dbReference>
<dbReference type="SMART" id="SM00530">
    <property type="entry name" value="HTH_XRE"/>
    <property type="match status" value="1"/>
</dbReference>
<dbReference type="PANTHER" id="PTHR46797:SF2">
    <property type="entry name" value="TRANSCRIPTIONAL REGULATOR"/>
    <property type="match status" value="1"/>
</dbReference>
<dbReference type="PROSITE" id="PS50943">
    <property type="entry name" value="HTH_CROC1"/>
    <property type="match status" value="1"/>
</dbReference>
<dbReference type="CDD" id="cd02209">
    <property type="entry name" value="cupin_XRE_C"/>
    <property type="match status" value="1"/>
</dbReference>
<proteinExistence type="predicted"/>
<accession>A0ABU7TQ84</accession>
<keyword evidence="4" id="KW-1185">Reference proteome</keyword>
<keyword evidence="1" id="KW-0238">DNA-binding</keyword>
<protein>
    <submittedName>
        <fullName evidence="3">Transcriptional regulator</fullName>
    </submittedName>
</protein>